<comment type="caution">
    <text evidence="4">The sequence shown here is derived from an EMBL/GenBank/DDBJ whole genome shotgun (WGS) entry which is preliminary data.</text>
</comment>
<dbReference type="GO" id="GO:0031422">
    <property type="term" value="C:RecQ family helicase-topoisomerase III complex"/>
    <property type="evidence" value="ECO:0007669"/>
    <property type="project" value="TreeGrafter"/>
</dbReference>
<dbReference type="AlphaFoldDB" id="A0A9J6BJR2"/>
<dbReference type="InterPro" id="IPR042470">
    <property type="entry name" value="RMI1_N_C_sf"/>
</dbReference>
<proteinExistence type="inferred from homology"/>
<dbReference type="Proteomes" id="UP001107558">
    <property type="component" value="Chromosome 3"/>
</dbReference>
<feature type="domain" description="RecQ mediated genome instability protein 1 OB-fold" evidence="3">
    <location>
        <begin position="78"/>
        <end position="198"/>
    </location>
</feature>
<dbReference type="EMBL" id="JADBJN010000003">
    <property type="protein sequence ID" value="KAG5670037.1"/>
    <property type="molecule type" value="Genomic_DNA"/>
</dbReference>
<evidence type="ECO:0000313" key="4">
    <source>
        <dbReference type="EMBL" id="KAG5670037.1"/>
    </source>
</evidence>
<sequence length="540" mass="62907">MQTNVSQLIQTIKTKLVEEMHANIQNGWISDCVKYFIERDSNCDINYLYENTKDQFLLATISDTSNQVIGDSFNKRKDLEWKFDGKILLQMQYILNISEPFYDQWKRLHNKSIEDPLHEKRESKTFHVKKKRMFKLELTDGYKTIHAMEMKYIKCLNTKLKPGIKIIICGPVKVVNSIFFLEPQNIKIVGGELDELFIINAYENVLLRLLNKPTVNNPVQNYDEPVFEEETTIPSRNQYQSVQIPSRPVQQAIMSAPQQKNDPLDNDDDLDDIDFDLLDQIEAEVNKKHQEEQKKTTNFMTQEEEEEEIRAINQMNFSAFQSPQVTSVHRANDLLIPQMPDQSEQSEEIENETSSAIPITKAITPPIPKRKPTLTDDNYPYKIEDLYNFVTIEQYDSLSIRDKMKRTYAVQVKVDQVIDKLKIEKEEWILRAKVIDIWSKTTLLVRFTDDLVAQLAKRTAREMRTMMERVKIQPQIKDDMLSAIALVNKAINDKTILITITMNLKLPADYENIVENYLELSNVTKQIVNRKISDEGISLG</sequence>
<reference evidence="4" key="1">
    <citation type="submission" date="2021-03" db="EMBL/GenBank/DDBJ databases">
        <title>Chromosome level genome of the anhydrobiotic midge Polypedilum vanderplanki.</title>
        <authorList>
            <person name="Yoshida Y."/>
            <person name="Kikawada T."/>
            <person name="Gusev O."/>
        </authorList>
    </citation>
    <scope>NUCLEOTIDE SEQUENCE</scope>
    <source>
        <strain evidence="4">NIAS01</strain>
        <tissue evidence="4">Whole body or cell culture</tissue>
    </source>
</reference>
<dbReference type="InterPro" id="IPR013894">
    <property type="entry name" value="RMI1_OB"/>
</dbReference>
<protein>
    <recommendedName>
        <fullName evidence="2">RecQ-mediated genome instability protein 1</fullName>
    </recommendedName>
</protein>
<evidence type="ECO:0000259" key="3">
    <source>
        <dbReference type="Pfam" id="PF08585"/>
    </source>
</evidence>
<dbReference type="PANTHER" id="PTHR14790">
    <property type="entry name" value="RECQ-MEDIATED GENOME INSTABILITY PROTEIN 1 RMI1"/>
    <property type="match status" value="1"/>
</dbReference>
<dbReference type="Gene3D" id="2.40.50.770">
    <property type="entry name" value="RecQ-mediated genome instability protein Rmi1, C-terminal domain"/>
    <property type="match status" value="1"/>
</dbReference>
<dbReference type="PANTHER" id="PTHR14790:SF15">
    <property type="entry name" value="RECQ-MEDIATED GENOME INSTABILITY PROTEIN 1"/>
    <property type="match status" value="1"/>
</dbReference>
<dbReference type="OrthoDB" id="341511at2759"/>
<name>A0A9J6BJR2_POLVA</name>
<evidence type="ECO:0000313" key="5">
    <source>
        <dbReference type="Proteomes" id="UP001107558"/>
    </source>
</evidence>
<dbReference type="GO" id="GO:0000712">
    <property type="term" value="P:resolution of meiotic recombination intermediates"/>
    <property type="evidence" value="ECO:0007669"/>
    <property type="project" value="TreeGrafter"/>
</dbReference>
<dbReference type="Pfam" id="PF08585">
    <property type="entry name" value="RMI1_N_C"/>
    <property type="match status" value="1"/>
</dbReference>
<evidence type="ECO:0000256" key="2">
    <source>
        <dbReference type="ARBA" id="ARBA00018987"/>
    </source>
</evidence>
<dbReference type="GO" id="GO:0016604">
    <property type="term" value="C:nuclear body"/>
    <property type="evidence" value="ECO:0007669"/>
    <property type="project" value="TreeGrafter"/>
</dbReference>
<keyword evidence="5" id="KW-1185">Reference proteome</keyword>
<evidence type="ECO:0000256" key="1">
    <source>
        <dbReference type="ARBA" id="ARBA00006395"/>
    </source>
</evidence>
<accession>A0A9J6BJR2</accession>
<organism evidence="4 5">
    <name type="scientific">Polypedilum vanderplanki</name>
    <name type="common">Sleeping chironomid midge</name>
    <dbReference type="NCBI Taxonomy" id="319348"/>
    <lineage>
        <taxon>Eukaryota</taxon>
        <taxon>Metazoa</taxon>
        <taxon>Ecdysozoa</taxon>
        <taxon>Arthropoda</taxon>
        <taxon>Hexapoda</taxon>
        <taxon>Insecta</taxon>
        <taxon>Pterygota</taxon>
        <taxon>Neoptera</taxon>
        <taxon>Endopterygota</taxon>
        <taxon>Diptera</taxon>
        <taxon>Nematocera</taxon>
        <taxon>Chironomoidea</taxon>
        <taxon>Chironomidae</taxon>
        <taxon>Chironominae</taxon>
        <taxon>Polypedilum</taxon>
        <taxon>Polypedilum</taxon>
    </lineage>
</organism>
<gene>
    <name evidence="4" type="ORF">PVAND_000323</name>
</gene>
<dbReference type="GO" id="GO:0000724">
    <property type="term" value="P:double-strand break repair via homologous recombination"/>
    <property type="evidence" value="ECO:0007669"/>
    <property type="project" value="TreeGrafter"/>
</dbReference>
<comment type="similarity">
    <text evidence="1">Belongs to the RMI1 family.</text>
</comment>
<dbReference type="SMART" id="SM01161">
    <property type="entry name" value="DUF1767"/>
    <property type="match status" value="1"/>
</dbReference>